<proteinExistence type="predicted"/>
<organism evidence="3 4">
    <name type="scientific">Leuconostoc carnosum</name>
    <dbReference type="NCBI Taxonomy" id="1252"/>
    <lineage>
        <taxon>Bacteria</taxon>
        <taxon>Bacillati</taxon>
        <taxon>Bacillota</taxon>
        <taxon>Bacilli</taxon>
        <taxon>Lactobacillales</taxon>
        <taxon>Lactobacillaceae</taxon>
        <taxon>Leuconostoc</taxon>
    </lineage>
</organism>
<feature type="domain" description="Peptidase C51" evidence="2">
    <location>
        <begin position="30"/>
        <end position="148"/>
    </location>
</feature>
<name>A0AAE6M244_LEUCA</name>
<reference evidence="3 4" key="1">
    <citation type="submission" date="2019-06" db="EMBL/GenBank/DDBJ databases">
        <title>Genome analyses of bacteria isolated from kimchi.</title>
        <authorList>
            <person name="Lee S."/>
            <person name="Ahn S."/>
            <person name="Roh S."/>
        </authorList>
    </citation>
    <scope>NUCLEOTIDE SEQUENCE [LARGE SCALE GENOMIC DNA]</scope>
    <source>
        <strain evidence="3 4">CBA3620</strain>
    </source>
</reference>
<evidence type="ECO:0000313" key="3">
    <source>
        <dbReference type="EMBL" id="QEA33530.1"/>
    </source>
</evidence>
<protein>
    <submittedName>
        <fullName evidence="3">CHAP domain-containing protein</fullName>
    </submittedName>
</protein>
<dbReference type="Proteomes" id="UP000321332">
    <property type="component" value="Chromosome"/>
</dbReference>
<gene>
    <name evidence="3" type="ORF">FGL89_05040</name>
</gene>
<accession>A0AAE6M244</accession>
<dbReference type="SUPFAM" id="SSF54001">
    <property type="entry name" value="Cysteine proteinases"/>
    <property type="match status" value="1"/>
</dbReference>
<dbReference type="InterPro" id="IPR007921">
    <property type="entry name" value="CHAP_dom"/>
</dbReference>
<dbReference type="InterPro" id="IPR038765">
    <property type="entry name" value="Papain-like_cys_pep_sf"/>
</dbReference>
<dbReference type="PROSITE" id="PS50911">
    <property type="entry name" value="CHAP"/>
    <property type="match status" value="1"/>
</dbReference>
<evidence type="ECO:0000256" key="1">
    <source>
        <dbReference type="SAM" id="SignalP"/>
    </source>
</evidence>
<dbReference type="AlphaFoldDB" id="A0AAE6M244"/>
<keyword evidence="1" id="KW-0732">Signal</keyword>
<dbReference type="RefSeq" id="WP_014975061.1">
    <property type="nucleotide sequence ID" value="NZ_CP042374.1"/>
</dbReference>
<dbReference type="Pfam" id="PF05257">
    <property type="entry name" value="CHAP"/>
    <property type="match status" value="1"/>
</dbReference>
<feature type="signal peptide" evidence="1">
    <location>
        <begin position="1"/>
        <end position="25"/>
    </location>
</feature>
<dbReference type="OMA" id="VADGYEW"/>
<evidence type="ECO:0000259" key="2">
    <source>
        <dbReference type="PROSITE" id="PS50911"/>
    </source>
</evidence>
<dbReference type="EMBL" id="CP042374">
    <property type="protein sequence ID" value="QEA33530.1"/>
    <property type="molecule type" value="Genomic_DNA"/>
</dbReference>
<sequence length="276" mass="29974">MKNKLVTSLLTVSLVSGLVVNTVNAAVIGDDYPAQLKKAAPDTLVDNWTMYNRECVSFVAWRLHAINKFELPIGFGSAVSWGAQARAKGYQVNATPKIGSVAWFAAGHVAWVADVKGDNVVIEEYNYNYNHNYHQRTINKRDVSGYIHFKDLSTNNAVTANTTPKPHTNNTTIKVGTTVKFTGVYQVNMVNSVKNSVASDRLSGGKSTTLNLIDAVPLDETTSSGAKSGNQVLAVGEYFKVNGRYKVLAVDPASNGIKVKIGSYETWLDIRQATVA</sequence>
<feature type="chain" id="PRO_5041986246" evidence="1">
    <location>
        <begin position="26"/>
        <end position="276"/>
    </location>
</feature>
<dbReference type="Gene3D" id="3.90.1720.10">
    <property type="entry name" value="endopeptidase domain like (from Nostoc punctiforme)"/>
    <property type="match status" value="1"/>
</dbReference>
<dbReference type="GeneID" id="61187104"/>
<dbReference type="Gene3D" id="2.40.50.670">
    <property type="match status" value="1"/>
</dbReference>
<dbReference type="InterPro" id="IPR038263">
    <property type="entry name" value="Lytic_exo_TRD_sf"/>
</dbReference>
<evidence type="ECO:0000313" key="4">
    <source>
        <dbReference type="Proteomes" id="UP000321332"/>
    </source>
</evidence>